<dbReference type="InParanoid" id="A0A7M7IRN9"/>
<dbReference type="GO" id="GO:0031146">
    <property type="term" value="P:SCF-dependent proteasomal ubiquitin-dependent protein catabolic process"/>
    <property type="evidence" value="ECO:0007669"/>
    <property type="project" value="TreeGrafter"/>
</dbReference>
<dbReference type="Proteomes" id="UP000002358">
    <property type="component" value="Chromosome 1"/>
</dbReference>
<dbReference type="Gene3D" id="3.80.10.10">
    <property type="entry name" value="Ribonuclease Inhibitor"/>
    <property type="match status" value="1"/>
</dbReference>
<dbReference type="KEGG" id="nvi:107980465"/>
<dbReference type="AlphaFoldDB" id="A0A7M7IRN9"/>
<dbReference type="RefSeq" id="XP_032455081.1">
    <property type="nucleotide sequence ID" value="XM_032599190.1"/>
</dbReference>
<name>A0A7M7IRN9_NASVI</name>
<organism evidence="1 2">
    <name type="scientific">Nasonia vitripennis</name>
    <name type="common">Parasitic wasp</name>
    <dbReference type="NCBI Taxonomy" id="7425"/>
    <lineage>
        <taxon>Eukaryota</taxon>
        <taxon>Metazoa</taxon>
        <taxon>Ecdysozoa</taxon>
        <taxon>Arthropoda</taxon>
        <taxon>Hexapoda</taxon>
        <taxon>Insecta</taxon>
        <taxon>Pterygota</taxon>
        <taxon>Neoptera</taxon>
        <taxon>Endopterygota</taxon>
        <taxon>Hymenoptera</taxon>
        <taxon>Apocrita</taxon>
        <taxon>Proctotrupomorpha</taxon>
        <taxon>Chalcidoidea</taxon>
        <taxon>Pteromalidae</taxon>
        <taxon>Pteromalinae</taxon>
        <taxon>Nasonia</taxon>
    </lineage>
</organism>
<dbReference type="PANTHER" id="PTHR13318:SF95">
    <property type="entry name" value="F-BOX PROTEIN YLR352W"/>
    <property type="match status" value="1"/>
</dbReference>
<dbReference type="GeneID" id="107980465"/>
<reference evidence="1" key="1">
    <citation type="submission" date="2021-01" db="UniProtKB">
        <authorList>
            <consortium name="EnsemblMetazoa"/>
        </authorList>
    </citation>
    <scope>IDENTIFICATION</scope>
</reference>
<proteinExistence type="predicted"/>
<accession>A0A7M7IRN9</accession>
<dbReference type="InterPro" id="IPR032675">
    <property type="entry name" value="LRR_dom_sf"/>
</dbReference>
<dbReference type="SUPFAM" id="SSF52047">
    <property type="entry name" value="RNI-like"/>
    <property type="match status" value="1"/>
</dbReference>
<dbReference type="EnsemblMetazoa" id="XM_032599190">
    <property type="protein sequence ID" value="XP_032455081"/>
    <property type="gene ID" value="LOC107980465"/>
</dbReference>
<dbReference type="EnsemblMetazoa" id="XM_016984975">
    <property type="protein sequence ID" value="XP_016840464"/>
    <property type="gene ID" value="LOC107980465"/>
</dbReference>
<dbReference type="PANTHER" id="PTHR13318">
    <property type="entry name" value="PARTNER OF PAIRED, ISOFORM B-RELATED"/>
    <property type="match status" value="1"/>
</dbReference>
<dbReference type="RefSeq" id="XP_016840464.2">
    <property type="nucleotide sequence ID" value="XM_016984975.3"/>
</dbReference>
<dbReference type="OrthoDB" id="6509021at2759"/>
<keyword evidence="2" id="KW-1185">Reference proteome</keyword>
<dbReference type="GO" id="GO:0019005">
    <property type="term" value="C:SCF ubiquitin ligase complex"/>
    <property type="evidence" value="ECO:0007669"/>
    <property type="project" value="TreeGrafter"/>
</dbReference>
<sequence length="264" mass="30186">MLLLNEIKKFKNLRAFKYEEDWDSRDLYATHAILEAIHSDALKSLTIDVTFEDIFTRQEHDRLHISRFKNLEELIITVNNSESMYFNDKTLEAIARSCAKLTKLQIFGATSITDVGFIWVSKLPIESLSLSTVSISGKVLSHMKSLNELYCYGCHNINNENLTPLLETSLNIKKIEFWYCQAINAESLIDTLKKSPSHYLKVYTCSIIGGNKDFIESSHFRKVDNELSIKITRACLSPGNYGGSLCDDTYCSICSKQQSIYYIE</sequence>
<evidence type="ECO:0000313" key="2">
    <source>
        <dbReference type="Proteomes" id="UP000002358"/>
    </source>
</evidence>
<evidence type="ECO:0000313" key="1">
    <source>
        <dbReference type="EnsemblMetazoa" id="XP_016840464"/>
    </source>
</evidence>
<dbReference type="SMR" id="A0A7M7IRN9"/>
<protein>
    <submittedName>
        <fullName evidence="1">Uncharacterized protein</fullName>
    </submittedName>
</protein>